<reference evidence="3" key="1">
    <citation type="submission" date="2016-11" db="UniProtKB">
        <authorList>
            <consortium name="WormBaseParasite"/>
        </authorList>
    </citation>
    <scope>IDENTIFICATION</scope>
</reference>
<evidence type="ECO:0000256" key="1">
    <source>
        <dbReference type="SAM" id="MobiDB-lite"/>
    </source>
</evidence>
<keyword evidence="2" id="KW-1185">Reference proteome</keyword>
<dbReference type="Proteomes" id="UP000095287">
    <property type="component" value="Unplaced"/>
</dbReference>
<sequence>MENTSIAEIASTSTSSELDEQSLGTLFVRLIRGVNDSSLDRTQQFDLGSALARKVKGPNGCFDRCNLFFVQADVKKNTRAKKNSSDSSPPNGLQLKRTRDDKDKETVTLSMILESLTKVKDNIACCMIAWLYRQYTKQGSSKVRLRRARAFIRLKATITIAELLAPRLDGDDWKSAASKQDVINFLSEALMVTERDKFFSVRLNKVNFHAHIREKILSIEFMSTFPKLLSLIKKSINLTKFVNAMATDDFPPRFTKIIASLNAESLTEPGENLKLLQAYLKIGQSLFRTNTRQAEWLNAGAVETILTVFQAHVCKRSNANHFNVALEAAYCLQVLVESDMARERLSSSLSLIGELLKDMSAEEHGTVALKVWSAVRPSTEITFYLDCSYRYWDASLAAGKFPLRQRGFSRLRVPVARIAPPRVRI</sequence>
<organism evidence="2 3">
    <name type="scientific">Steinernema glaseri</name>
    <dbReference type="NCBI Taxonomy" id="37863"/>
    <lineage>
        <taxon>Eukaryota</taxon>
        <taxon>Metazoa</taxon>
        <taxon>Ecdysozoa</taxon>
        <taxon>Nematoda</taxon>
        <taxon>Chromadorea</taxon>
        <taxon>Rhabditida</taxon>
        <taxon>Tylenchina</taxon>
        <taxon>Panagrolaimomorpha</taxon>
        <taxon>Strongyloidoidea</taxon>
        <taxon>Steinernematidae</taxon>
        <taxon>Steinernema</taxon>
    </lineage>
</organism>
<feature type="region of interest" description="Disordered" evidence="1">
    <location>
        <begin position="79"/>
        <end position="101"/>
    </location>
</feature>
<evidence type="ECO:0000313" key="3">
    <source>
        <dbReference type="WBParaSite" id="L893_g3388.t3"/>
    </source>
</evidence>
<protein>
    <submittedName>
        <fullName evidence="3">NopRA1 domain-containing protein</fullName>
    </submittedName>
</protein>
<dbReference type="AlphaFoldDB" id="A0A1I8A9D6"/>
<name>A0A1I8A9D6_9BILA</name>
<proteinExistence type="predicted"/>
<evidence type="ECO:0000313" key="2">
    <source>
        <dbReference type="Proteomes" id="UP000095287"/>
    </source>
</evidence>
<dbReference type="WBParaSite" id="L893_g3388.t3">
    <property type="protein sequence ID" value="L893_g3388.t3"/>
    <property type="gene ID" value="L893_g3388"/>
</dbReference>
<accession>A0A1I8A9D6</accession>